<name>A0A699H2A6_TANCI</name>
<evidence type="ECO:0000313" key="1">
    <source>
        <dbReference type="EMBL" id="GEX17262.1"/>
    </source>
</evidence>
<dbReference type="EMBL" id="BKCJ010093371">
    <property type="protein sequence ID" value="GEX17262.1"/>
    <property type="molecule type" value="Genomic_DNA"/>
</dbReference>
<comment type="caution">
    <text evidence="1">The sequence shown here is derived from an EMBL/GenBank/DDBJ whole genome shotgun (WGS) entry which is preliminary data.</text>
</comment>
<accession>A0A699H2A6</accession>
<gene>
    <name evidence="1" type="ORF">Tci_289237</name>
</gene>
<dbReference type="AlphaFoldDB" id="A0A699H2A6"/>
<proteinExistence type="predicted"/>
<reference evidence="1" key="1">
    <citation type="journal article" date="2019" name="Sci. Rep.">
        <title>Draft genome of Tanacetum cinerariifolium, the natural source of mosquito coil.</title>
        <authorList>
            <person name="Yamashiro T."/>
            <person name="Shiraishi A."/>
            <person name="Satake H."/>
            <person name="Nakayama K."/>
        </authorList>
    </citation>
    <scope>NUCLEOTIDE SEQUENCE</scope>
</reference>
<protein>
    <submittedName>
        <fullName evidence="1">Uncharacterized protein</fullName>
    </submittedName>
</protein>
<sequence>MRELIVKYKAEKVCHEEMVKMPLVDLKVLEVRGETNKCECEVYTKSKEEYELNLKMNLELLKKEKCYVETSKAEDASTEMLRDLDQLVERKDIAGGVNEAVARHGVHVSSIPDSDGMYIESERTFWMLETMFKACVRNLVVVGILTFRADEIGESKMIGLELEQEMTKVVVIKERLKEAKDRQES</sequence>
<organism evidence="1">
    <name type="scientific">Tanacetum cinerariifolium</name>
    <name type="common">Dalmatian daisy</name>
    <name type="synonym">Chrysanthemum cinerariifolium</name>
    <dbReference type="NCBI Taxonomy" id="118510"/>
    <lineage>
        <taxon>Eukaryota</taxon>
        <taxon>Viridiplantae</taxon>
        <taxon>Streptophyta</taxon>
        <taxon>Embryophyta</taxon>
        <taxon>Tracheophyta</taxon>
        <taxon>Spermatophyta</taxon>
        <taxon>Magnoliopsida</taxon>
        <taxon>eudicotyledons</taxon>
        <taxon>Gunneridae</taxon>
        <taxon>Pentapetalae</taxon>
        <taxon>asterids</taxon>
        <taxon>campanulids</taxon>
        <taxon>Asterales</taxon>
        <taxon>Asteraceae</taxon>
        <taxon>Asteroideae</taxon>
        <taxon>Anthemideae</taxon>
        <taxon>Anthemidinae</taxon>
        <taxon>Tanacetum</taxon>
    </lineage>
</organism>